<dbReference type="CDD" id="cd01562">
    <property type="entry name" value="Thr-dehyd"/>
    <property type="match status" value="1"/>
</dbReference>
<evidence type="ECO:0000256" key="5">
    <source>
        <dbReference type="ARBA" id="ARBA00022898"/>
    </source>
</evidence>
<comment type="similarity">
    <text evidence="3">Belongs to the serine/threonine dehydratase family.</text>
</comment>
<dbReference type="GO" id="GO:0030170">
    <property type="term" value="F:pyridoxal phosphate binding"/>
    <property type="evidence" value="ECO:0007669"/>
    <property type="project" value="TreeGrafter"/>
</dbReference>
<evidence type="ECO:0000313" key="11">
    <source>
        <dbReference type="Proteomes" id="UP000320244"/>
    </source>
</evidence>
<accession>A0A563E8P6</accession>
<comment type="caution">
    <text evidence="10">The sequence shown here is derived from an EMBL/GenBank/DDBJ whole genome shotgun (WGS) entry which is preliminary data.</text>
</comment>
<reference evidence="10 11" key="2">
    <citation type="submission" date="2019-08" db="EMBL/GenBank/DDBJ databases">
        <title>Jejuicoccus antrihumi gen. nov., sp. nov., a new member of the family Dermacoccaceae isolated from a cave.</title>
        <authorList>
            <person name="Schumann P."/>
            <person name="Kim I.S."/>
        </authorList>
    </citation>
    <scope>NUCLEOTIDE SEQUENCE [LARGE SCALE GENOMIC DNA]</scope>
    <source>
        <strain evidence="10 11">C5-26</strain>
    </source>
</reference>
<evidence type="ECO:0000256" key="8">
    <source>
        <dbReference type="ARBA" id="ARBA00031427"/>
    </source>
</evidence>
<keyword evidence="6 10" id="KW-0456">Lyase</keyword>
<dbReference type="Gene3D" id="3.40.50.1100">
    <property type="match status" value="2"/>
</dbReference>
<reference evidence="10 11" key="1">
    <citation type="submission" date="2019-05" db="EMBL/GenBank/DDBJ databases">
        <authorList>
            <person name="Lee S.D."/>
        </authorList>
    </citation>
    <scope>NUCLEOTIDE SEQUENCE [LARGE SCALE GENOMIC DNA]</scope>
    <source>
        <strain evidence="10 11">C5-26</strain>
    </source>
</reference>
<dbReference type="GO" id="GO:0070179">
    <property type="term" value="P:D-serine biosynthetic process"/>
    <property type="evidence" value="ECO:0007669"/>
    <property type="project" value="TreeGrafter"/>
</dbReference>
<evidence type="ECO:0000256" key="2">
    <source>
        <dbReference type="ARBA" id="ARBA00001933"/>
    </source>
</evidence>
<evidence type="ECO:0000256" key="3">
    <source>
        <dbReference type="ARBA" id="ARBA00010869"/>
    </source>
</evidence>
<dbReference type="Pfam" id="PF00291">
    <property type="entry name" value="PALP"/>
    <property type="match status" value="1"/>
</dbReference>
<keyword evidence="5" id="KW-0663">Pyridoxal phosphate</keyword>
<comment type="function">
    <text evidence="7">Catalyzes the anaerobic formation of alpha-ketobutyrate and ammonia from threonine in a two-step reaction. The first step involved a dehydration of threonine and a production of enamine intermediates (aminocrotonate), which tautomerizes to its imine form (iminobutyrate). Both intermediates are unstable and short-lived. The second step is the nonenzymatic hydrolysis of the enamine/imine intermediates to form 2-ketobutyrate and free ammonia. In the low water environment of the cell, the second step is accelerated by RidA.</text>
</comment>
<dbReference type="InterPro" id="IPR001926">
    <property type="entry name" value="TrpB-like_PALP"/>
</dbReference>
<dbReference type="AlphaFoldDB" id="A0A563E8P6"/>
<keyword evidence="11" id="KW-1185">Reference proteome</keyword>
<dbReference type="GO" id="GO:0030378">
    <property type="term" value="F:serine racemase activity"/>
    <property type="evidence" value="ECO:0007669"/>
    <property type="project" value="TreeGrafter"/>
</dbReference>
<dbReference type="InterPro" id="IPR036052">
    <property type="entry name" value="TrpB-like_PALP_sf"/>
</dbReference>
<dbReference type="PANTHER" id="PTHR43050">
    <property type="entry name" value="SERINE / THREONINE RACEMASE FAMILY MEMBER"/>
    <property type="match status" value="1"/>
</dbReference>
<organism evidence="10 11">
    <name type="scientific">Leekyejoonella antrihumi</name>
    <dbReference type="NCBI Taxonomy" id="1660198"/>
    <lineage>
        <taxon>Bacteria</taxon>
        <taxon>Bacillati</taxon>
        <taxon>Actinomycetota</taxon>
        <taxon>Actinomycetes</taxon>
        <taxon>Micrococcales</taxon>
        <taxon>Dermacoccaceae</taxon>
        <taxon>Leekyejoonella</taxon>
    </lineage>
</organism>
<feature type="domain" description="Tryptophan synthase beta chain-like PALP" evidence="9">
    <location>
        <begin position="22"/>
        <end position="304"/>
    </location>
</feature>
<dbReference type="SUPFAM" id="SSF53686">
    <property type="entry name" value="Tryptophan synthase beta subunit-like PLP-dependent enzymes"/>
    <property type="match status" value="1"/>
</dbReference>
<name>A0A563E8P6_9MICO</name>
<evidence type="ECO:0000256" key="6">
    <source>
        <dbReference type="ARBA" id="ARBA00023239"/>
    </source>
</evidence>
<dbReference type="OrthoDB" id="9811476at2"/>
<dbReference type="GO" id="GO:0003941">
    <property type="term" value="F:L-serine ammonia-lyase activity"/>
    <property type="evidence" value="ECO:0007669"/>
    <property type="project" value="TreeGrafter"/>
</dbReference>
<evidence type="ECO:0000259" key="9">
    <source>
        <dbReference type="Pfam" id="PF00291"/>
    </source>
</evidence>
<protein>
    <recommendedName>
        <fullName evidence="4">threonine ammonia-lyase</fullName>
        <ecNumber evidence="4">4.3.1.19</ecNumber>
    </recommendedName>
    <alternativeName>
        <fullName evidence="8">Threonine deaminase</fullName>
    </alternativeName>
</protein>
<evidence type="ECO:0000313" key="10">
    <source>
        <dbReference type="EMBL" id="TWP38948.1"/>
    </source>
</evidence>
<dbReference type="PANTHER" id="PTHR43050:SF1">
    <property type="entry name" value="SERINE RACEMASE"/>
    <property type="match status" value="1"/>
</dbReference>
<dbReference type="NCBIfam" id="NF005454">
    <property type="entry name" value="PRK07048.1"/>
    <property type="match status" value="1"/>
</dbReference>
<dbReference type="GO" id="GO:0000287">
    <property type="term" value="F:magnesium ion binding"/>
    <property type="evidence" value="ECO:0007669"/>
    <property type="project" value="TreeGrafter"/>
</dbReference>
<comment type="cofactor">
    <cofactor evidence="2">
        <name>pyridoxal 5'-phosphate</name>
        <dbReference type="ChEBI" id="CHEBI:597326"/>
    </cofactor>
</comment>
<gene>
    <name evidence="10" type="ORF">FGL98_00675</name>
</gene>
<dbReference type="Proteomes" id="UP000320244">
    <property type="component" value="Unassembled WGS sequence"/>
</dbReference>
<evidence type="ECO:0000256" key="4">
    <source>
        <dbReference type="ARBA" id="ARBA00012096"/>
    </source>
</evidence>
<proteinExistence type="inferred from homology"/>
<dbReference type="GO" id="GO:0018114">
    <property type="term" value="F:threonine racemase activity"/>
    <property type="evidence" value="ECO:0007669"/>
    <property type="project" value="TreeGrafter"/>
</dbReference>
<dbReference type="EC" id="4.3.1.19" evidence="4"/>
<dbReference type="EMBL" id="VCQV01000001">
    <property type="protein sequence ID" value="TWP38948.1"/>
    <property type="molecule type" value="Genomic_DNA"/>
</dbReference>
<dbReference type="RefSeq" id="WP_146314730.1">
    <property type="nucleotide sequence ID" value="NZ_VCQV01000001.1"/>
</dbReference>
<comment type="catalytic activity">
    <reaction evidence="1">
        <text>L-threonine = 2-oxobutanoate + NH4(+)</text>
        <dbReference type="Rhea" id="RHEA:22108"/>
        <dbReference type="ChEBI" id="CHEBI:16763"/>
        <dbReference type="ChEBI" id="CHEBI:28938"/>
        <dbReference type="ChEBI" id="CHEBI:57926"/>
        <dbReference type="EC" id="4.3.1.19"/>
    </reaction>
</comment>
<dbReference type="GO" id="GO:0004794">
    <property type="term" value="F:threonine deaminase activity"/>
    <property type="evidence" value="ECO:0007669"/>
    <property type="project" value="UniProtKB-EC"/>
</dbReference>
<dbReference type="FunFam" id="3.40.50.1100:FF:000005">
    <property type="entry name" value="Threonine dehydratase catabolic"/>
    <property type="match status" value="1"/>
</dbReference>
<dbReference type="GO" id="GO:0005524">
    <property type="term" value="F:ATP binding"/>
    <property type="evidence" value="ECO:0007669"/>
    <property type="project" value="TreeGrafter"/>
</dbReference>
<evidence type="ECO:0000256" key="1">
    <source>
        <dbReference type="ARBA" id="ARBA00001274"/>
    </source>
</evidence>
<sequence>MTRIPTLADVEQAARRIAGVAHRTPVLTSSRINGELGCSIYFKCENLQRAGAFKFRGAYNALSGLPESERTRGVVAFSSGNHAQAVALAAHLLGMPATIVMPSDAPGTKLSATRGYGAQVVPYDRASEDREAIAREVAERTGAILLPPFNHPAIIAGQGTSALELIDEVPELDLILSPLGGGGLTSGTAIVAAAHGTAVIGVEPAAGDDAKQSLASGHIVTIPTPETLADGARTTAIGDLPFAIMSELVETVWLATDDQLVEAMRSLAQTMKLVVEPTGALGYAAARHGAARLAGKRVGVILSGGNVDLTAFGRLIA</sequence>
<evidence type="ECO:0000256" key="7">
    <source>
        <dbReference type="ARBA" id="ARBA00025527"/>
    </source>
</evidence>